<evidence type="ECO:0000256" key="3">
    <source>
        <dbReference type="ARBA" id="ARBA00010337"/>
    </source>
</evidence>
<evidence type="ECO:0000256" key="8">
    <source>
        <dbReference type="ARBA" id="ARBA00023136"/>
    </source>
</evidence>
<keyword evidence="5 10" id="KW-0812">Transmembrane</keyword>
<accession>A0A813BMT5</accession>
<keyword evidence="13" id="KW-1185">Reference proteome</keyword>
<feature type="domain" description="Gamma tubulin complex component C-terminal" evidence="11">
    <location>
        <begin position="317"/>
        <end position="476"/>
    </location>
</feature>
<dbReference type="InterPro" id="IPR040457">
    <property type="entry name" value="GCP_C"/>
</dbReference>
<keyword evidence="6" id="KW-0493">Microtubule</keyword>
<keyword evidence="9" id="KW-0206">Cytoskeleton</keyword>
<reference evidence="12" key="1">
    <citation type="submission" date="2021-02" db="EMBL/GenBank/DDBJ databases">
        <authorList>
            <person name="Dougan E. K."/>
            <person name="Rhodes N."/>
            <person name="Thang M."/>
            <person name="Chan C."/>
        </authorList>
    </citation>
    <scope>NUCLEOTIDE SEQUENCE</scope>
</reference>
<evidence type="ECO:0000256" key="2">
    <source>
        <dbReference type="ARBA" id="ARBA00004245"/>
    </source>
</evidence>
<evidence type="ECO:0000313" key="13">
    <source>
        <dbReference type="Proteomes" id="UP000601435"/>
    </source>
</evidence>
<protein>
    <recommendedName>
        <fullName evidence="11">Gamma tubulin complex component C-terminal domain-containing protein</fullName>
    </recommendedName>
</protein>
<organism evidence="12 13">
    <name type="scientific">Symbiodinium necroappetens</name>
    <dbReference type="NCBI Taxonomy" id="1628268"/>
    <lineage>
        <taxon>Eukaryota</taxon>
        <taxon>Sar</taxon>
        <taxon>Alveolata</taxon>
        <taxon>Dinophyceae</taxon>
        <taxon>Suessiales</taxon>
        <taxon>Symbiodiniaceae</taxon>
        <taxon>Symbiodinium</taxon>
    </lineage>
</organism>
<evidence type="ECO:0000256" key="4">
    <source>
        <dbReference type="ARBA" id="ARBA00022490"/>
    </source>
</evidence>
<dbReference type="OrthoDB" id="775571at2759"/>
<dbReference type="Gene3D" id="1.20.120.1900">
    <property type="entry name" value="Gamma-tubulin complex, C-terminal domain"/>
    <property type="match status" value="1"/>
</dbReference>
<dbReference type="GO" id="GO:0005874">
    <property type="term" value="C:microtubule"/>
    <property type="evidence" value="ECO:0007669"/>
    <property type="project" value="UniProtKB-KW"/>
</dbReference>
<sequence>MVLDFVAGLWKDAPAVTRALTAVPLLLHVAGHFWGQLALLNLSLLSFRYGCFWGVLTSAVWEPPGGLLQSLFSLLIAFWVLSQLPRVERALGSAKLLLAAAMAAVAINLLFLLMAFLLDWLSQLKGQASVWPFVKSSGLIPLAIYGLTVQSLQAGEAETTFFGIPMKAKYYPMVLVGLFTLLSGPAVLPDIAALAMGYLHSRAHLDAMLPSDGKLQSFSKSEPLAAAQCRGRADESRGQHFTGLRSSLAGATPVDLTTGTARSSTCRLRRKDCGHEEFKFVPFEAALEARVLRPLQQIAEMAARPILWRVLQDENGLLQHLAAIRLVAFLDREPAVSMLVKRLYRKLQGYQRGFAGVPAEELSLLAVELRSALVEGLESLAGSHPQQIRSDPFAPKGKLQVRVVAQLCLQNLSMDLSKGPGLSTDPFALLGQLKLDYQSPAPLPDILDTTALEGYSAVWALLLRLRCGSQALQEVHQLPLFGFGGRGVQRTPLAALQRKVDLLRAELGP</sequence>
<dbReference type="AlphaFoldDB" id="A0A813BMT5"/>
<comment type="similarity">
    <text evidence="3">Belongs to the TUBGCP family.</text>
</comment>
<evidence type="ECO:0000259" key="11">
    <source>
        <dbReference type="Pfam" id="PF04130"/>
    </source>
</evidence>
<evidence type="ECO:0000256" key="1">
    <source>
        <dbReference type="ARBA" id="ARBA00004141"/>
    </source>
</evidence>
<proteinExistence type="inferred from homology"/>
<dbReference type="InterPro" id="IPR042241">
    <property type="entry name" value="GCP_C_sf"/>
</dbReference>
<dbReference type="Proteomes" id="UP000601435">
    <property type="component" value="Unassembled WGS sequence"/>
</dbReference>
<feature type="transmembrane region" description="Helical" evidence="10">
    <location>
        <begin position="96"/>
        <end position="118"/>
    </location>
</feature>
<feature type="transmembrane region" description="Helical" evidence="10">
    <location>
        <begin position="170"/>
        <end position="199"/>
    </location>
</feature>
<evidence type="ECO:0000256" key="7">
    <source>
        <dbReference type="ARBA" id="ARBA00022989"/>
    </source>
</evidence>
<feature type="transmembrane region" description="Helical" evidence="10">
    <location>
        <begin position="42"/>
        <end position="61"/>
    </location>
</feature>
<evidence type="ECO:0000256" key="5">
    <source>
        <dbReference type="ARBA" id="ARBA00022692"/>
    </source>
</evidence>
<evidence type="ECO:0000256" key="10">
    <source>
        <dbReference type="SAM" id="Phobius"/>
    </source>
</evidence>
<dbReference type="Pfam" id="PF04130">
    <property type="entry name" value="GCP_C_terminal"/>
    <property type="match status" value="1"/>
</dbReference>
<feature type="transmembrane region" description="Helical" evidence="10">
    <location>
        <begin position="67"/>
        <end position="84"/>
    </location>
</feature>
<dbReference type="EMBL" id="CAJNJA010075697">
    <property type="protein sequence ID" value="CAE7915505.1"/>
    <property type="molecule type" value="Genomic_DNA"/>
</dbReference>
<keyword evidence="8 10" id="KW-0472">Membrane</keyword>
<comment type="subcellular location">
    <subcellularLocation>
        <location evidence="2">Cytoplasm</location>
        <location evidence="2">Cytoskeleton</location>
    </subcellularLocation>
    <subcellularLocation>
        <location evidence="1">Membrane</location>
        <topology evidence="1">Multi-pass membrane protein</topology>
    </subcellularLocation>
</comment>
<dbReference type="InterPro" id="IPR035952">
    <property type="entry name" value="Rhomboid-like_sf"/>
</dbReference>
<dbReference type="GO" id="GO:0016020">
    <property type="term" value="C:membrane"/>
    <property type="evidence" value="ECO:0007669"/>
    <property type="project" value="UniProtKB-SubCell"/>
</dbReference>
<keyword evidence="4" id="KW-0963">Cytoplasm</keyword>
<feature type="transmembrane region" description="Helical" evidence="10">
    <location>
        <begin position="15"/>
        <end position="35"/>
    </location>
</feature>
<comment type="caution">
    <text evidence="12">The sequence shown here is derived from an EMBL/GenBank/DDBJ whole genome shotgun (WGS) entry which is preliminary data.</text>
</comment>
<evidence type="ECO:0000256" key="6">
    <source>
        <dbReference type="ARBA" id="ARBA00022701"/>
    </source>
</evidence>
<evidence type="ECO:0000256" key="9">
    <source>
        <dbReference type="ARBA" id="ARBA00023212"/>
    </source>
</evidence>
<evidence type="ECO:0000313" key="12">
    <source>
        <dbReference type="EMBL" id="CAE7915505.1"/>
    </source>
</evidence>
<dbReference type="SUPFAM" id="SSF144091">
    <property type="entry name" value="Rhomboid-like"/>
    <property type="match status" value="1"/>
</dbReference>
<keyword evidence="7 10" id="KW-1133">Transmembrane helix</keyword>
<dbReference type="GO" id="GO:0043015">
    <property type="term" value="F:gamma-tubulin binding"/>
    <property type="evidence" value="ECO:0007669"/>
    <property type="project" value="InterPro"/>
</dbReference>
<name>A0A813BMT5_9DINO</name>
<gene>
    <name evidence="12" type="ORF">SNEC2469_LOCUS31367</name>
</gene>
<feature type="transmembrane region" description="Helical" evidence="10">
    <location>
        <begin position="130"/>
        <end position="149"/>
    </location>
</feature>